<dbReference type="PROSITE" id="PS01330">
    <property type="entry name" value="PABS_1"/>
    <property type="match status" value="1"/>
</dbReference>
<dbReference type="Gene3D" id="2.30.140.10">
    <property type="entry name" value="Spermidine synthase, tetramerisation domain"/>
    <property type="match status" value="1"/>
</dbReference>
<dbReference type="NCBIfam" id="NF002010">
    <property type="entry name" value="PRK00811.1"/>
    <property type="match status" value="1"/>
</dbReference>
<evidence type="ECO:0000256" key="2">
    <source>
        <dbReference type="ARBA" id="ARBA00022679"/>
    </source>
</evidence>
<feature type="active site" description="Proton acceptor" evidence="3">
    <location>
        <position position="161"/>
    </location>
</feature>
<dbReference type="InterPro" id="IPR001045">
    <property type="entry name" value="Spermi_synthase"/>
</dbReference>
<dbReference type="Gene3D" id="3.40.50.150">
    <property type="entry name" value="Vaccinia Virus protein VP39"/>
    <property type="match status" value="1"/>
</dbReference>
<dbReference type="GO" id="GO:0005829">
    <property type="term" value="C:cytosol"/>
    <property type="evidence" value="ECO:0007669"/>
    <property type="project" value="TreeGrafter"/>
</dbReference>
<organism evidence="6 7">
    <name type="scientific">Blastocystis sp. subtype 1 (strain ATCC 50177 / NandII)</name>
    <dbReference type="NCBI Taxonomy" id="478820"/>
    <lineage>
        <taxon>Eukaryota</taxon>
        <taxon>Sar</taxon>
        <taxon>Stramenopiles</taxon>
        <taxon>Bigyra</taxon>
        <taxon>Opalozoa</taxon>
        <taxon>Opalinata</taxon>
        <taxon>Blastocystidae</taxon>
        <taxon>Blastocystis</taxon>
    </lineage>
</organism>
<dbReference type="FunFam" id="3.40.50.150:FF:000013">
    <property type="entry name" value="Spermidine synthase"/>
    <property type="match status" value="1"/>
</dbReference>
<dbReference type="InterPro" id="IPR037163">
    <property type="entry name" value="Spermidine_synt_N_sf"/>
</dbReference>
<evidence type="ECO:0000313" key="6">
    <source>
        <dbReference type="EMBL" id="OAO17070.1"/>
    </source>
</evidence>
<comment type="similarity">
    <text evidence="1 4">Belongs to the spermidine/spermine synthase family.</text>
</comment>
<protein>
    <submittedName>
        <fullName evidence="6">Spermine/spermidine synthase</fullName>
    </submittedName>
</protein>
<dbReference type="GO" id="GO:0008295">
    <property type="term" value="P:spermidine biosynthetic process"/>
    <property type="evidence" value="ECO:0007669"/>
    <property type="project" value="TreeGrafter"/>
</dbReference>
<dbReference type="HAMAP" id="MF_00198">
    <property type="entry name" value="Spermidine_synth"/>
    <property type="match status" value="1"/>
</dbReference>
<dbReference type="InterPro" id="IPR029063">
    <property type="entry name" value="SAM-dependent_MTases_sf"/>
</dbReference>
<keyword evidence="3" id="KW-0620">Polyamine biosynthesis</keyword>
<dbReference type="AlphaFoldDB" id="A0A196SJ54"/>
<keyword evidence="7" id="KW-1185">Reference proteome</keyword>
<dbReference type="STRING" id="478820.A0A196SJ54"/>
<dbReference type="NCBIfam" id="NF037959">
    <property type="entry name" value="MFS_SpdSyn"/>
    <property type="match status" value="1"/>
</dbReference>
<accession>A0A196SJ54</accession>
<evidence type="ECO:0000259" key="5">
    <source>
        <dbReference type="PROSITE" id="PS51006"/>
    </source>
</evidence>
<name>A0A196SJ54_BLAHN</name>
<dbReference type="PROSITE" id="PS51006">
    <property type="entry name" value="PABS_2"/>
    <property type="match status" value="1"/>
</dbReference>
<comment type="caution">
    <text evidence="6">The sequence shown here is derived from an EMBL/GenBank/DDBJ whole genome shotgun (WGS) entry which is preliminary data.</text>
</comment>
<dbReference type="PANTHER" id="PTHR11558:SF11">
    <property type="entry name" value="SPERMIDINE SYNTHASE"/>
    <property type="match status" value="1"/>
</dbReference>
<gene>
    <name evidence="6" type="ORF">AV274_1227</name>
</gene>
<keyword evidence="2 3" id="KW-0808">Transferase</keyword>
<evidence type="ECO:0000256" key="4">
    <source>
        <dbReference type="RuleBase" id="RU003836"/>
    </source>
</evidence>
<dbReference type="GO" id="GO:0004766">
    <property type="term" value="F:spermidine synthase activity"/>
    <property type="evidence" value="ECO:0007669"/>
    <property type="project" value="TreeGrafter"/>
</dbReference>
<proteinExistence type="inferred from homology"/>
<reference evidence="6 7" key="1">
    <citation type="submission" date="2016-05" db="EMBL/GenBank/DDBJ databases">
        <title>Nuclear genome of Blastocystis sp. subtype 1 NandII.</title>
        <authorList>
            <person name="Gentekaki E."/>
            <person name="Curtis B."/>
            <person name="Stairs C."/>
            <person name="Eme L."/>
            <person name="Herman E."/>
            <person name="Klimes V."/>
            <person name="Arias M.C."/>
            <person name="Elias M."/>
            <person name="Hilliou F."/>
            <person name="Klute M."/>
            <person name="Malik S.-B."/>
            <person name="Pightling A."/>
            <person name="Rachubinski R."/>
            <person name="Salas D."/>
            <person name="Schlacht A."/>
            <person name="Suga H."/>
            <person name="Archibald J."/>
            <person name="Ball S.G."/>
            <person name="Clark G."/>
            <person name="Dacks J."/>
            <person name="Van Der Giezen M."/>
            <person name="Tsaousis A."/>
            <person name="Roger A."/>
        </authorList>
    </citation>
    <scope>NUCLEOTIDE SEQUENCE [LARGE SCALE GENOMIC DNA]</scope>
    <source>
        <strain evidence="7">ATCC 50177 / NandII</strain>
    </source>
</reference>
<dbReference type="OrthoDB" id="38125at2759"/>
<dbReference type="InterPro" id="IPR030374">
    <property type="entry name" value="PABS"/>
</dbReference>
<sequence length="286" mass="32540">MSIENGWFYENETMWSGQRFGLKVKEVLYHEKSEFQDILLFDSESYGRVMVLDGVIQVTERDEFAYQEMITHLPLFAHRSPKNVLIVGGGDGGVLREVAKHPEVEHIVMCEIDKQVVDVAKKYLANCTAVAFDDPRVELLFMDAALYVKEKQDYFDVIIVDSSDPVGPAESLYTDSFYNTMKAALKKGGIICTQGECQWLHLPLIRRVMDNAASLYSSVRYAYTTIPTYPCGQIGFIMAIKDSEDDLSHPNHPIPKEMEGKLRYYTEAIHKASFILPAFAEKALYH</sequence>
<dbReference type="EMBL" id="LXWW01000047">
    <property type="protein sequence ID" value="OAO17070.1"/>
    <property type="molecule type" value="Genomic_DNA"/>
</dbReference>
<dbReference type="CDD" id="cd02440">
    <property type="entry name" value="AdoMet_MTases"/>
    <property type="match status" value="1"/>
</dbReference>
<dbReference type="FunFam" id="2.30.140.10:FF:000001">
    <property type="entry name" value="SPE3p Spermidine synthase"/>
    <property type="match status" value="1"/>
</dbReference>
<dbReference type="Pfam" id="PF17284">
    <property type="entry name" value="Spermine_synt_N"/>
    <property type="match status" value="1"/>
</dbReference>
<dbReference type="InterPro" id="IPR030373">
    <property type="entry name" value="PABS_CS"/>
</dbReference>
<dbReference type="Pfam" id="PF01564">
    <property type="entry name" value="Spermine_synth"/>
    <property type="match status" value="1"/>
</dbReference>
<dbReference type="Proteomes" id="UP000078348">
    <property type="component" value="Unassembled WGS sequence"/>
</dbReference>
<evidence type="ECO:0000256" key="3">
    <source>
        <dbReference type="PROSITE-ProRule" id="PRU00354"/>
    </source>
</evidence>
<feature type="domain" description="PABS" evidence="5">
    <location>
        <begin position="5"/>
        <end position="241"/>
    </location>
</feature>
<evidence type="ECO:0000313" key="7">
    <source>
        <dbReference type="Proteomes" id="UP000078348"/>
    </source>
</evidence>
<dbReference type="PANTHER" id="PTHR11558">
    <property type="entry name" value="SPERMIDINE/SPERMINE SYNTHASE"/>
    <property type="match status" value="1"/>
</dbReference>
<dbReference type="InterPro" id="IPR035246">
    <property type="entry name" value="Spermidine_synt_N"/>
</dbReference>
<dbReference type="SUPFAM" id="SSF53335">
    <property type="entry name" value="S-adenosyl-L-methionine-dependent methyltransferases"/>
    <property type="match status" value="1"/>
</dbReference>
<evidence type="ECO:0000256" key="1">
    <source>
        <dbReference type="ARBA" id="ARBA00007867"/>
    </source>
</evidence>
<dbReference type="NCBIfam" id="TIGR00417">
    <property type="entry name" value="speE"/>
    <property type="match status" value="1"/>
</dbReference>